<gene>
    <name evidence="2" type="ORF">TM448A02025_0017</name>
</gene>
<keyword evidence="1" id="KW-0175">Coiled coil</keyword>
<evidence type="ECO:0000313" key="2">
    <source>
        <dbReference type="EMBL" id="QJA51230.1"/>
    </source>
</evidence>
<name>A0A6H1ZVJ9_9ZZZZ</name>
<dbReference type="EMBL" id="MT144246">
    <property type="protein sequence ID" value="QJA51230.1"/>
    <property type="molecule type" value="Genomic_DNA"/>
</dbReference>
<dbReference type="AlphaFoldDB" id="A0A6H1ZVJ9"/>
<sequence length="451" mass="51405">MEELMLKTYIAETKAVEGERALNVTFTTDTPDRDGDIVEAKGARLANFRKNPVVLPAHKYSEPAIARAENLVKTDHGITAKVIFPTEGTYPLADTIYSLYKQKIMRAWSVGFIPIKSEDITDDENVDSKAVRGGKRFKIWELLEFSACSVPKNPEALNNMIAKGINIEPLKEAGFIEITEKISDEEIDRIAEGVAKEILEKELILKPEETDDFIRLPVKGEEGKHKGHKIRWITVSTKEGIRGIYCIDCKKIITYVFDKKKGWTMEKAKKWMADHGKTIEDYFQKVDWDTEYEDEDIDYEELEKDIFTEDEGDELKDIGLFDIKELAEIVNRNKELIKENEELKEKFKELELKAGAVLNAKNKKNLKDAQVLIQQVLDSAGNGEEDSLEIDDEKDIEDDNTVIDLTTDTVDNVVINEPEDEDKIEVDEKVIADCITKQMNYTLGKLNKSDT</sequence>
<organism evidence="2">
    <name type="scientific">viral metagenome</name>
    <dbReference type="NCBI Taxonomy" id="1070528"/>
    <lineage>
        <taxon>unclassified sequences</taxon>
        <taxon>metagenomes</taxon>
        <taxon>organismal metagenomes</taxon>
    </lineage>
</organism>
<reference evidence="2" key="1">
    <citation type="submission" date="2020-03" db="EMBL/GenBank/DDBJ databases">
        <title>The deep terrestrial virosphere.</title>
        <authorList>
            <person name="Holmfeldt K."/>
            <person name="Nilsson E."/>
            <person name="Simone D."/>
            <person name="Lopez-Fernandez M."/>
            <person name="Wu X."/>
            <person name="de Brujin I."/>
            <person name="Lundin D."/>
            <person name="Andersson A."/>
            <person name="Bertilsson S."/>
            <person name="Dopson M."/>
        </authorList>
    </citation>
    <scope>NUCLEOTIDE SEQUENCE</scope>
    <source>
        <strain evidence="2">TM448A02025</strain>
    </source>
</reference>
<proteinExistence type="predicted"/>
<protein>
    <submittedName>
        <fullName evidence="2">Putative structural protein</fullName>
    </submittedName>
</protein>
<accession>A0A6H1ZVJ9</accession>
<feature type="coiled-coil region" evidence="1">
    <location>
        <begin position="326"/>
        <end position="360"/>
    </location>
</feature>
<evidence type="ECO:0000256" key="1">
    <source>
        <dbReference type="SAM" id="Coils"/>
    </source>
</evidence>